<dbReference type="OrthoDB" id="1283502at2759"/>
<gene>
    <name evidence="1" type="ORF">H5410_054934</name>
</gene>
<accession>A0A9J5WII3</accession>
<dbReference type="EMBL" id="JACXVP010000011">
    <property type="protein sequence ID" value="KAG5574800.1"/>
    <property type="molecule type" value="Genomic_DNA"/>
</dbReference>
<dbReference type="PANTHER" id="PTHR46238">
    <property type="entry name" value="REVERSE TRANSCRIPTASE DOMAIN-CONTAINING PROTEIN"/>
    <property type="match status" value="1"/>
</dbReference>
<proteinExistence type="predicted"/>
<organism evidence="1 2">
    <name type="scientific">Solanum commersonii</name>
    <name type="common">Commerson's wild potato</name>
    <name type="synonym">Commerson's nightshade</name>
    <dbReference type="NCBI Taxonomy" id="4109"/>
    <lineage>
        <taxon>Eukaryota</taxon>
        <taxon>Viridiplantae</taxon>
        <taxon>Streptophyta</taxon>
        <taxon>Embryophyta</taxon>
        <taxon>Tracheophyta</taxon>
        <taxon>Spermatophyta</taxon>
        <taxon>Magnoliopsida</taxon>
        <taxon>eudicotyledons</taxon>
        <taxon>Gunneridae</taxon>
        <taxon>Pentapetalae</taxon>
        <taxon>asterids</taxon>
        <taxon>lamiids</taxon>
        <taxon>Solanales</taxon>
        <taxon>Solanaceae</taxon>
        <taxon>Solanoideae</taxon>
        <taxon>Solaneae</taxon>
        <taxon>Solanum</taxon>
    </lineage>
</organism>
<reference evidence="1 2" key="1">
    <citation type="submission" date="2020-09" db="EMBL/GenBank/DDBJ databases">
        <title>De no assembly of potato wild relative species, Solanum commersonii.</title>
        <authorList>
            <person name="Cho K."/>
        </authorList>
    </citation>
    <scope>NUCLEOTIDE SEQUENCE [LARGE SCALE GENOMIC DNA]</scope>
    <source>
        <strain evidence="1">LZ3.2</strain>
        <tissue evidence="1">Leaf</tissue>
    </source>
</reference>
<dbReference type="AlphaFoldDB" id="A0A9J5WII3"/>
<keyword evidence="2" id="KW-1185">Reference proteome</keyword>
<evidence type="ECO:0000313" key="2">
    <source>
        <dbReference type="Proteomes" id="UP000824120"/>
    </source>
</evidence>
<sequence length="141" mass="17489">MLYGTDYWLVRNSHVQKVKVAKMRMLKWVCEHTRRDKIRNEDIRNKESRLRWFRHMSRKCTDAPLWRCERLLQLSKDMTLDRRLWRTHIRVGVTIQHNWIQICKEMIELNKETETYRKWRFGSVTELRPDGRNSSDLRRTM</sequence>
<dbReference type="Proteomes" id="UP000824120">
    <property type="component" value="Chromosome 11"/>
</dbReference>
<comment type="caution">
    <text evidence="1">The sequence shown here is derived from an EMBL/GenBank/DDBJ whole genome shotgun (WGS) entry which is preliminary data.</text>
</comment>
<name>A0A9J5WII3_SOLCO</name>
<dbReference type="PANTHER" id="PTHR46238:SF8">
    <property type="entry name" value="ENDONUCLEASE_EXONUCLEASE_PHOSPHATASE DOMAIN-CONTAINING PROTEIN"/>
    <property type="match status" value="1"/>
</dbReference>
<evidence type="ECO:0000313" key="1">
    <source>
        <dbReference type="EMBL" id="KAG5574800.1"/>
    </source>
</evidence>
<protein>
    <submittedName>
        <fullName evidence="1">Uncharacterized protein</fullName>
    </submittedName>
</protein>